<dbReference type="KEGG" id="bnn:FOA43_001143"/>
<dbReference type="Pfam" id="PF04893">
    <property type="entry name" value="Yip1"/>
    <property type="match status" value="1"/>
</dbReference>
<comment type="caution">
    <text evidence="6">Lacks conserved residue(s) required for the propagation of feature annotation.</text>
</comment>
<dbReference type="GO" id="GO:0000139">
    <property type="term" value="C:Golgi membrane"/>
    <property type="evidence" value="ECO:0007669"/>
    <property type="project" value="UniProtKB-SubCell"/>
</dbReference>
<reference evidence="8" key="1">
    <citation type="submission" date="2020-10" db="EMBL/GenBank/DDBJ databases">
        <authorList>
            <person name="Roach M.J.R."/>
        </authorList>
    </citation>
    <scope>NUCLEOTIDE SEQUENCE</scope>
    <source>
        <strain evidence="8">CBS 1945</strain>
    </source>
</reference>
<dbReference type="GO" id="GO:0005802">
    <property type="term" value="C:trans-Golgi network"/>
    <property type="evidence" value="ECO:0007669"/>
    <property type="project" value="TreeGrafter"/>
</dbReference>
<keyword evidence="5 6" id="KW-0472">Membrane</keyword>
<gene>
    <name evidence="8" type="ORF">FOA43_001143</name>
</gene>
<dbReference type="InterPro" id="IPR045231">
    <property type="entry name" value="Yip1/4-like"/>
</dbReference>
<proteinExistence type="inferred from homology"/>
<feature type="domain" description="Yip1" evidence="7">
    <location>
        <begin position="127"/>
        <end position="267"/>
    </location>
</feature>
<dbReference type="GO" id="GO:0006888">
    <property type="term" value="P:endoplasmic reticulum to Golgi vesicle-mediated transport"/>
    <property type="evidence" value="ECO:0007669"/>
    <property type="project" value="InterPro"/>
</dbReference>
<evidence type="ECO:0000256" key="4">
    <source>
        <dbReference type="ARBA" id="ARBA00022989"/>
    </source>
</evidence>
<dbReference type="PANTHER" id="PTHR21236:SF1">
    <property type="entry name" value="PROTEIN YIPF6"/>
    <property type="match status" value="1"/>
</dbReference>
<evidence type="ECO:0000256" key="3">
    <source>
        <dbReference type="ARBA" id="ARBA00022692"/>
    </source>
</evidence>
<organism evidence="8 9">
    <name type="scientific">Eeniella nana</name>
    <name type="common">Yeast</name>
    <name type="synonym">Brettanomyces nanus</name>
    <dbReference type="NCBI Taxonomy" id="13502"/>
    <lineage>
        <taxon>Eukaryota</taxon>
        <taxon>Fungi</taxon>
        <taxon>Dikarya</taxon>
        <taxon>Ascomycota</taxon>
        <taxon>Saccharomycotina</taxon>
        <taxon>Pichiomycetes</taxon>
        <taxon>Pichiales</taxon>
        <taxon>Pichiaceae</taxon>
        <taxon>Brettanomyces</taxon>
    </lineage>
</organism>
<dbReference type="PANTHER" id="PTHR21236">
    <property type="entry name" value="GOLGI MEMBRANE PROTEIN YIP1"/>
    <property type="match status" value="1"/>
</dbReference>
<evidence type="ECO:0000256" key="6">
    <source>
        <dbReference type="RuleBase" id="RU361264"/>
    </source>
</evidence>
<evidence type="ECO:0000313" key="9">
    <source>
        <dbReference type="Proteomes" id="UP000662931"/>
    </source>
</evidence>
<comment type="similarity">
    <text evidence="2 6">Belongs to the YIP1 family.</text>
</comment>
<protein>
    <recommendedName>
        <fullName evidence="6">Protein YIP</fullName>
    </recommendedName>
</protein>
<evidence type="ECO:0000259" key="7">
    <source>
        <dbReference type="Pfam" id="PF04893"/>
    </source>
</evidence>
<sequence>MDLGASANAGVGAGGTPPPPTASGLSGFMNFANFANPQSYIDPLLQDSNVEVREHQFTGGNTLDESVLTTLHRDLVSITDKLLSILWPMRLRQKLQVLERVSGLGSRTSGDIEEEGDIDSSRDYSKETIRKILDWDLWGPLVINLGFSLVITHLQTRTLDSSEDRSSSIFSAAFTLIWASLAVLSLNIQLVWPVKQQTESGGTTSGVIGLSFFQCISILSYTLFPVMLGGVICIFIHLKFIRIIINTVMLSWSLLCSWLILAIISNCRIPGATSELIYNSMTERDQGTAGDKRIFLMIYPILLVYGLFSWLCVIL</sequence>
<keyword evidence="4 6" id="KW-1133">Transmembrane helix</keyword>
<dbReference type="GeneID" id="62194544"/>
<keyword evidence="9" id="KW-1185">Reference proteome</keyword>
<feature type="transmembrane region" description="Helical" evidence="6">
    <location>
        <begin position="294"/>
        <end position="314"/>
    </location>
</feature>
<evidence type="ECO:0000313" key="8">
    <source>
        <dbReference type="EMBL" id="QPG73828.1"/>
    </source>
</evidence>
<dbReference type="InterPro" id="IPR006977">
    <property type="entry name" value="Yip1_dom"/>
</dbReference>
<dbReference type="EMBL" id="CP064812">
    <property type="protein sequence ID" value="QPG73828.1"/>
    <property type="molecule type" value="Genomic_DNA"/>
</dbReference>
<name>A0A875RYN8_EENNA</name>
<feature type="transmembrane region" description="Helical" evidence="6">
    <location>
        <begin position="168"/>
        <end position="191"/>
    </location>
</feature>
<dbReference type="AlphaFoldDB" id="A0A875RYN8"/>
<evidence type="ECO:0000256" key="1">
    <source>
        <dbReference type="ARBA" id="ARBA00004141"/>
    </source>
</evidence>
<feature type="transmembrane region" description="Helical" evidence="6">
    <location>
        <begin position="211"/>
        <end position="236"/>
    </location>
</feature>
<keyword evidence="3 6" id="KW-0812">Transmembrane</keyword>
<feature type="transmembrane region" description="Helical" evidence="6">
    <location>
        <begin position="243"/>
        <end position="264"/>
    </location>
</feature>
<evidence type="ECO:0000256" key="2">
    <source>
        <dbReference type="ARBA" id="ARBA00010596"/>
    </source>
</evidence>
<dbReference type="Proteomes" id="UP000662931">
    <property type="component" value="Chromosome 1"/>
</dbReference>
<dbReference type="OrthoDB" id="411251at2759"/>
<accession>A0A875RYN8</accession>
<evidence type="ECO:0000256" key="5">
    <source>
        <dbReference type="ARBA" id="ARBA00023136"/>
    </source>
</evidence>
<comment type="subcellular location">
    <subcellularLocation>
        <location evidence="6">Golgi apparatus membrane</location>
        <topology evidence="6">Multi-pass membrane protein</topology>
    </subcellularLocation>
    <subcellularLocation>
        <location evidence="1">Membrane</location>
        <topology evidence="1">Multi-pass membrane protein</topology>
    </subcellularLocation>
</comment>
<dbReference type="RefSeq" id="XP_038777393.1">
    <property type="nucleotide sequence ID" value="XM_038921465.1"/>
</dbReference>